<dbReference type="EMBL" id="JAPEVG010000205">
    <property type="protein sequence ID" value="KAJ8473925.1"/>
    <property type="molecule type" value="Genomic_DNA"/>
</dbReference>
<comment type="similarity">
    <text evidence="1">Belongs to the helicase family.</text>
</comment>
<accession>A0AAD7TQB9</accession>
<evidence type="ECO:0000259" key="3">
    <source>
        <dbReference type="Pfam" id="PF05970"/>
    </source>
</evidence>
<dbReference type="InterPro" id="IPR025476">
    <property type="entry name" value="Helitron_helicase-like"/>
</dbReference>
<dbReference type="GO" id="GO:0006281">
    <property type="term" value="P:DNA repair"/>
    <property type="evidence" value="ECO:0007669"/>
    <property type="project" value="UniProtKB-KW"/>
</dbReference>
<dbReference type="InterPro" id="IPR051055">
    <property type="entry name" value="PIF1_helicase"/>
</dbReference>
<keyword evidence="6" id="KW-1185">Reference proteome</keyword>
<keyword evidence="1" id="KW-0233">DNA recombination</keyword>
<protein>
    <recommendedName>
        <fullName evidence="1">ATP-dependent DNA helicase</fullName>
        <ecNumber evidence="1">5.6.2.3</ecNumber>
    </recommendedName>
</protein>
<dbReference type="Proteomes" id="UP001215151">
    <property type="component" value="Unassembled WGS sequence"/>
</dbReference>
<dbReference type="EC" id="5.6.2.3" evidence="1"/>
<dbReference type="GO" id="GO:0043139">
    <property type="term" value="F:5'-3' DNA helicase activity"/>
    <property type="evidence" value="ECO:0007669"/>
    <property type="project" value="UniProtKB-EC"/>
</dbReference>
<feature type="region of interest" description="Disordered" evidence="2">
    <location>
        <begin position="560"/>
        <end position="600"/>
    </location>
</feature>
<evidence type="ECO:0000313" key="6">
    <source>
        <dbReference type="Proteomes" id="UP001215151"/>
    </source>
</evidence>
<feature type="domain" description="Helitron helicase-like" evidence="4">
    <location>
        <begin position="7"/>
        <end position="216"/>
    </location>
</feature>
<evidence type="ECO:0000313" key="5">
    <source>
        <dbReference type="EMBL" id="KAJ8473925.1"/>
    </source>
</evidence>
<evidence type="ECO:0000256" key="2">
    <source>
        <dbReference type="SAM" id="MobiDB-lite"/>
    </source>
</evidence>
<name>A0AAD7TQB9_9APHY</name>
<dbReference type="Pfam" id="PF05970">
    <property type="entry name" value="PIF1"/>
    <property type="match status" value="1"/>
</dbReference>
<evidence type="ECO:0000259" key="4">
    <source>
        <dbReference type="Pfam" id="PF14214"/>
    </source>
</evidence>
<feature type="compositionally biased region" description="Basic and acidic residues" evidence="2">
    <location>
        <begin position="560"/>
        <end position="578"/>
    </location>
</feature>
<keyword evidence="1" id="KW-0234">DNA repair</keyword>
<dbReference type="Gene3D" id="3.40.50.300">
    <property type="entry name" value="P-loop containing nucleotide triphosphate hydrolases"/>
    <property type="match status" value="1"/>
</dbReference>
<dbReference type="InterPro" id="IPR027417">
    <property type="entry name" value="P-loop_NTPase"/>
</dbReference>
<keyword evidence="1" id="KW-0547">Nucleotide-binding</keyword>
<dbReference type="PANTHER" id="PTHR47642:SF5">
    <property type="entry name" value="ATP-DEPENDENT DNA HELICASE"/>
    <property type="match status" value="1"/>
</dbReference>
<dbReference type="InterPro" id="IPR010285">
    <property type="entry name" value="DNA_helicase_pif1-like_DEAD"/>
</dbReference>
<feature type="region of interest" description="Disordered" evidence="2">
    <location>
        <begin position="504"/>
        <end position="540"/>
    </location>
</feature>
<feature type="domain" description="DNA helicase Pif1-like DEAD-box helicase" evidence="3">
    <location>
        <begin position="977"/>
        <end position="1192"/>
    </location>
</feature>
<reference evidence="5" key="1">
    <citation type="submission" date="2022-11" db="EMBL/GenBank/DDBJ databases">
        <title>Genome Sequence of Cubamyces cubensis.</title>
        <authorList>
            <person name="Buettner E."/>
        </authorList>
    </citation>
    <scope>NUCLEOTIDE SEQUENCE</scope>
    <source>
        <strain evidence="5">MPL-01</strain>
    </source>
</reference>
<organism evidence="5 6">
    <name type="scientific">Trametes cubensis</name>
    <dbReference type="NCBI Taxonomy" id="1111947"/>
    <lineage>
        <taxon>Eukaryota</taxon>
        <taxon>Fungi</taxon>
        <taxon>Dikarya</taxon>
        <taxon>Basidiomycota</taxon>
        <taxon>Agaricomycotina</taxon>
        <taxon>Agaricomycetes</taxon>
        <taxon>Polyporales</taxon>
        <taxon>Polyporaceae</taxon>
        <taxon>Trametes</taxon>
    </lineage>
</organism>
<keyword evidence="1" id="KW-0347">Helicase</keyword>
<sequence>MVEGSPFRNDPDFAFVYYNIRQKKAVLDSVQFRVSASQRDAVVSELLKVDVKTLDKLVNALDKDPRYKLQNDKETAILSLLQRVNTVSHDLPGSNGYKVMLRNQIRALINHKGTPTLFVTLNPADREHPLVEMYAGNEVDIVEKMRGEELSSWSRTVLAARNPLACARFFHKMISEFIRIVLRFGRPGKGLFGTCDAYYGTVEAQGRGTLHCHMLIWLRGHPSPQVLRDKMVSSETYRERMFRWLESTIKCQLPGDGAVVVERNGPLPKPRHIPGSSTSHPGSMSAPSIEAFEKIEDFEAAFNTYVTELVEVYNWHEHNSTCFKYVPGGRIPSNPADQDDLCRMRINGSTCGATHLDDESGAVLLRRLHPRIASYNDLVVFLMKCNMDIKFIGSGEAAKALLYYVTDYITKPSLPMHVGLSALSYAIQRTNEKFPPTSETIPTNRSRGALTIAVNRMISRQEMSHQQVMSYLVGGGDVYTSHTFRILHWGKFDRLFKQAFSDRSCEDDDVPENSVEPRTIRRGCNEDDGVDVDTGTDSMPLSEHMEIDDAEVDAIEYHNMDVERGGMDANAEDRRLDARDEEDADPMESDPEPNSCDGNAQEEDTFVLTLDKSGSISATNQQQDYIYRSTDPVFQSMSLYEFVGMTDKEKLGRDDQDKGEDAPGPRRGRKPEPRGRFSSDEHTQYTTHRLRRRTIWTVPVILGNRVPRVDRGVAEKEKWSRMMLILFVPWRQPHDLRRPGENWTSAFERQKSQLDNVHTDVISNMSVLSECRDARDAFREMRRAELLAQLRDGLPTSGARRHASNSDEDTRQEFQLFDSSHDTNAYECVKENDTTRHALDGDIGTRARELIDLCYGTDERGPRDLRAHEDAEVLHTGHQHTHLRPREAQDEPMILRHQTKMRELKRERRPVIESKFEEGRPRKKRRTAAVEERVTWESLPNTGAAHPTGSDINEPEQLNTLERVIRQVTEEMQLTDNPEQERAFRIVANHVYNGGDQLLMYIAGVGGTGKTHVVKAILRFFDLLARSKEILVSAPTGAAALNIGGYTIHSLLMMPSQKKGSWDELRKMWRGVRYLVIDEVSMIGAYFLSSVSKRLQQAKSNEGSVAHLPFGGVNIIFTGDFGQLKPVGASTLYDWKLVNNPDLQSIRSHTNASNLQGIYLWRQVQTVVKLTKNQRQLSDPEYAELLDRVRTGTAREKWDPKSSTKSDVDVLYGRIMEHVFRDSSVTMSDFADAPIIVGSKALRDALNARIIAHKAAEANEEVMIFHSTDKIGKEAVNAEMQRGLWKMSSSATDDYLGHLPMFIGMKVMIRDNLAFGKRLVNGAEGIVKKVIYDVVDGKAYARVAYVQVPGAGSVAPDLDEDIVPIFPEKHKFNCTVTSGGVKSVKHVYREQLPLVPSYAYTDYKSQGRSLTTAIVDLKSAKSLQGVYVMLSRLRSLQGLLLLRSVTPGKVCMRLSQELRDELSRIDVLDEITRLRFEKSR</sequence>
<proteinExistence type="inferred from homology"/>
<keyword evidence="1" id="KW-0067">ATP-binding</keyword>
<dbReference type="SUPFAM" id="SSF52540">
    <property type="entry name" value="P-loop containing nucleoside triphosphate hydrolases"/>
    <property type="match status" value="2"/>
</dbReference>
<comment type="catalytic activity">
    <reaction evidence="1">
        <text>ATP + H2O = ADP + phosphate + H(+)</text>
        <dbReference type="Rhea" id="RHEA:13065"/>
        <dbReference type="ChEBI" id="CHEBI:15377"/>
        <dbReference type="ChEBI" id="CHEBI:15378"/>
        <dbReference type="ChEBI" id="CHEBI:30616"/>
        <dbReference type="ChEBI" id="CHEBI:43474"/>
        <dbReference type="ChEBI" id="CHEBI:456216"/>
        <dbReference type="EC" id="5.6.2.3"/>
    </reaction>
</comment>
<dbReference type="PANTHER" id="PTHR47642">
    <property type="entry name" value="ATP-DEPENDENT DNA HELICASE"/>
    <property type="match status" value="1"/>
</dbReference>
<keyword evidence="1" id="KW-0227">DNA damage</keyword>
<dbReference type="GO" id="GO:0016787">
    <property type="term" value="F:hydrolase activity"/>
    <property type="evidence" value="ECO:0007669"/>
    <property type="project" value="UniProtKB-KW"/>
</dbReference>
<dbReference type="Pfam" id="PF14214">
    <property type="entry name" value="Helitron_like_N"/>
    <property type="match status" value="1"/>
</dbReference>
<evidence type="ECO:0000256" key="1">
    <source>
        <dbReference type="RuleBase" id="RU363044"/>
    </source>
</evidence>
<gene>
    <name evidence="5" type="ORF">ONZ51_g7564</name>
</gene>
<comment type="cofactor">
    <cofactor evidence="1">
        <name>Mg(2+)</name>
        <dbReference type="ChEBI" id="CHEBI:18420"/>
    </cofactor>
</comment>
<feature type="region of interest" description="Disordered" evidence="2">
    <location>
        <begin position="647"/>
        <end position="688"/>
    </location>
</feature>
<comment type="caution">
    <text evidence="5">The sequence shown here is derived from an EMBL/GenBank/DDBJ whole genome shotgun (WGS) entry which is preliminary data.</text>
</comment>
<keyword evidence="1" id="KW-0378">Hydrolase</keyword>
<dbReference type="GO" id="GO:0005524">
    <property type="term" value="F:ATP binding"/>
    <property type="evidence" value="ECO:0007669"/>
    <property type="project" value="UniProtKB-KW"/>
</dbReference>
<feature type="compositionally biased region" description="Basic and acidic residues" evidence="2">
    <location>
        <begin position="647"/>
        <end position="683"/>
    </location>
</feature>
<dbReference type="GO" id="GO:0006310">
    <property type="term" value="P:DNA recombination"/>
    <property type="evidence" value="ECO:0007669"/>
    <property type="project" value="UniProtKB-KW"/>
</dbReference>
<feature type="compositionally biased region" description="Acidic residues" evidence="2">
    <location>
        <begin position="579"/>
        <end position="591"/>
    </location>
</feature>
<dbReference type="GO" id="GO:0000723">
    <property type="term" value="P:telomere maintenance"/>
    <property type="evidence" value="ECO:0007669"/>
    <property type="project" value="InterPro"/>
</dbReference>